<dbReference type="InterPro" id="IPR006035">
    <property type="entry name" value="Ureohydrolase"/>
</dbReference>
<name>A0A7X1TGX9_9BURK</name>
<comment type="similarity">
    <text evidence="1">Belongs to the arginase family.</text>
</comment>
<dbReference type="GO" id="GO:0016813">
    <property type="term" value="F:hydrolase activity, acting on carbon-nitrogen (but not peptide) bonds, in linear amidines"/>
    <property type="evidence" value="ECO:0007669"/>
    <property type="project" value="UniProtKB-ARBA"/>
</dbReference>
<dbReference type="AlphaFoldDB" id="A0A7X1TGX9"/>
<dbReference type="GO" id="GO:0046872">
    <property type="term" value="F:metal ion binding"/>
    <property type="evidence" value="ECO:0007669"/>
    <property type="project" value="InterPro"/>
</dbReference>
<gene>
    <name evidence="2" type="ORF">GCT13_17810</name>
</gene>
<dbReference type="Pfam" id="PF00491">
    <property type="entry name" value="Arginase"/>
    <property type="match status" value="1"/>
</dbReference>
<organism evidence="2 3">
    <name type="scientific">Paraburkholderia franconis</name>
    <dbReference type="NCBI Taxonomy" id="2654983"/>
    <lineage>
        <taxon>Bacteria</taxon>
        <taxon>Pseudomonadati</taxon>
        <taxon>Pseudomonadota</taxon>
        <taxon>Betaproteobacteria</taxon>
        <taxon>Burkholderiales</taxon>
        <taxon>Burkholderiaceae</taxon>
        <taxon>Paraburkholderia</taxon>
    </lineage>
</organism>
<evidence type="ECO:0000313" key="2">
    <source>
        <dbReference type="EMBL" id="MPW18716.1"/>
    </source>
</evidence>
<dbReference type="EMBL" id="WHNP01000015">
    <property type="protein sequence ID" value="MPW18716.1"/>
    <property type="molecule type" value="Genomic_DNA"/>
</dbReference>
<evidence type="ECO:0000256" key="1">
    <source>
        <dbReference type="PROSITE-ProRule" id="PRU00742"/>
    </source>
</evidence>
<dbReference type="Proteomes" id="UP000484381">
    <property type="component" value="Unassembled WGS sequence"/>
</dbReference>
<dbReference type="PROSITE" id="PS51409">
    <property type="entry name" value="ARGINASE_2"/>
    <property type="match status" value="1"/>
</dbReference>
<dbReference type="SUPFAM" id="SSF52768">
    <property type="entry name" value="Arginase/deacetylase"/>
    <property type="match status" value="1"/>
</dbReference>
<proteinExistence type="inferred from homology"/>
<protein>
    <submittedName>
        <fullName evidence="2">Uncharacterized protein</fullName>
    </submittedName>
</protein>
<keyword evidence="3" id="KW-1185">Reference proteome</keyword>
<comment type="caution">
    <text evidence="2">The sequence shown here is derived from an EMBL/GenBank/DDBJ whole genome shotgun (WGS) entry which is preliminary data.</text>
</comment>
<accession>A0A7X1TGX9</accession>
<reference evidence="2 3" key="1">
    <citation type="submission" date="2019-10" db="EMBL/GenBank/DDBJ databases">
        <title>Paraburkholderia sp. isolated from nodules of Mimosa pudica from Brazilian Atlantic Forest soils.</title>
        <authorList>
            <person name="Paulitsch F."/>
            <person name="Hungria M."/>
            <person name="Dall'Agnol R."/>
        </authorList>
    </citation>
    <scope>NUCLEOTIDE SEQUENCE [LARGE SCALE GENOMIC DNA]</scope>
    <source>
        <strain evidence="2 3">CNPSo 3157</strain>
    </source>
</reference>
<dbReference type="Gene3D" id="3.40.800.10">
    <property type="entry name" value="Ureohydrolase domain"/>
    <property type="match status" value="1"/>
</dbReference>
<sequence>MVISIRRRSHSWGCAASRTQPAESSTGRDLGVRFYTMEEFCERGLKPVMQEAIERVTDGTDRVCCTFDTDVLDHAAALATQFPGPLGLPAYDAMRLVQGFAQAGAGAFMARRSG</sequence>
<dbReference type="InterPro" id="IPR023696">
    <property type="entry name" value="Ureohydrolase_dom_sf"/>
</dbReference>
<evidence type="ECO:0000313" key="3">
    <source>
        <dbReference type="Proteomes" id="UP000484381"/>
    </source>
</evidence>